<accession>A0AAV5URY3</accession>
<evidence type="ECO:0000313" key="4">
    <source>
        <dbReference type="EMBL" id="GMT08933.1"/>
    </source>
</evidence>
<dbReference type="PANTHER" id="PTHR11668:SF491">
    <property type="entry name" value="SERINE_THREONINE-PROTEIN PHOSPHATASE"/>
    <property type="match status" value="1"/>
</dbReference>
<evidence type="ECO:0000259" key="3">
    <source>
        <dbReference type="PROSITE" id="PS00125"/>
    </source>
</evidence>
<evidence type="ECO:0000256" key="2">
    <source>
        <dbReference type="SAM" id="MobiDB-lite"/>
    </source>
</evidence>
<dbReference type="EC" id="3.1.3.16" evidence="1"/>
<dbReference type="PROSITE" id="PS00125">
    <property type="entry name" value="SER_THR_PHOSPHATASE"/>
    <property type="match status" value="1"/>
</dbReference>
<dbReference type="InterPro" id="IPR004843">
    <property type="entry name" value="Calcineurin-like_PHP"/>
</dbReference>
<dbReference type="Pfam" id="PF00149">
    <property type="entry name" value="Metallophos"/>
    <property type="match status" value="1"/>
</dbReference>
<name>A0AAV5URY3_9BILA</name>
<gene>
    <name evidence="4" type="ORF">PFISCL1PPCAC_230</name>
</gene>
<dbReference type="Proteomes" id="UP001432322">
    <property type="component" value="Unassembled WGS sequence"/>
</dbReference>
<dbReference type="InterPro" id="IPR029052">
    <property type="entry name" value="Metallo-depent_PP-like"/>
</dbReference>
<protein>
    <recommendedName>
        <fullName evidence="1">Serine/threonine-protein phosphatase</fullName>
        <ecNumber evidence="1">3.1.3.16</ecNumber>
    </recommendedName>
</protein>
<dbReference type="GO" id="GO:0004722">
    <property type="term" value="F:protein serine/threonine phosphatase activity"/>
    <property type="evidence" value="ECO:0007669"/>
    <property type="project" value="UniProtKB-EC"/>
</dbReference>
<feature type="non-terminal residue" evidence="4">
    <location>
        <position position="1"/>
    </location>
</feature>
<organism evidence="4 5">
    <name type="scientific">Pristionchus fissidentatus</name>
    <dbReference type="NCBI Taxonomy" id="1538716"/>
    <lineage>
        <taxon>Eukaryota</taxon>
        <taxon>Metazoa</taxon>
        <taxon>Ecdysozoa</taxon>
        <taxon>Nematoda</taxon>
        <taxon>Chromadorea</taxon>
        <taxon>Rhabditida</taxon>
        <taxon>Rhabditina</taxon>
        <taxon>Diplogasteromorpha</taxon>
        <taxon>Diplogasteroidea</taxon>
        <taxon>Neodiplogasteridae</taxon>
        <taxon>Pristionchus</taxon>
    </lineage>
</organism>
<dbReference type="EMBL" id="BTSY01000001">
    <property type="protein sequence ID" value="GMT08933.1"/>
    <property type="molecule type" value="Genomic_DNA"/>
</dbReference>
<dbReference type="PRINTS" id="PR00114">
    <property type="entry name" value="STPHPHTASE"/>
</dbReference>
<comment type="catalytic activity">
    <reaction evidence="1">
        <text>O-phospho-L-threonyl-[protein] + H2O = L-threonyl-[protein] + phosphate</text>
        <dbReference type="Rhea" id="RHEA:47004"/>
        <dbReference type="Rhea" id="RHEA-COMP:11060"/>
        <dbReference type="Rhea" id="RHEA-COMP:11605"/>
        <dbReference type="ChEBI" id="CHEBI:15377"/>
        <dbReference type="ChEBI" id="CHEBI:30013"/>
        <dbReference type="ChEBI" id="CHEBI:43474"/>
        <dbReference type="ChEBI" id="CHEBI:61977"/>
        <dbReference type="EC" id="3.1.3.16"/>
    </reaction>
</comment>
<dbReference type="InterPro" id="IPR006186">
    <property type="entry name" value="Ser/Thr-sp_prot-phosphatase"/>
</dbReference>
<dbReference type="PANTHER" id="PTHR11668">
    <property type="entry name" value="SERINE/THREONINE PROTEIN PHOSPHATASE"/>
    <property type="match status" value="1"/>
</dbReference>
<proteinExistence type="inferred from homology"/>
<dbReference type="SMART" id="SM00156">
    <property type="entry name" value="PP2Ac"/>
    <property type="match status" value="1"/>
</dbReference>
<dbReference type="CDD" id="cd00144">
    <property type="entry name" value="MPP_PPP_family"/>
    <property type="match status" value="1"/>
</dbReference>
<dbReference type="GO" id="GO:0005737">
    <property type="term" value="C:cytoplasm"/>
    <property type="evidence" value="ECO:0007669"/>
    <property type="project" value="TreeGrafter"/>
</dbReference>
<dbReference type="SUPFAM" id="SSF56300">
    <property type="entry name" value="Metallo-dependent phosphatases"/>
    <property type="match status" value="1"/>
</dbReference>
<comment type="similarity">
    <text evidence="1">Belongs to the PPP phosphatase family.</text>
</comment>
<reference evidence="4" key="1">
    <citation type="submission" date="2023-10" db="EMBL/GenBank/DDBJ databases">
        <title>Genome assembly of Pristionchus species.</title>
        <authorList>
            <person name="Yoshida K."/>
            <person name="Sommer R.J."/>
        </authorList>
    </citation>
    <scope>NUCLEOTIDE SEQUENCE</scope>
    <source>
        <strain evidence="4">RS5133</strain>
    </source>
</reference>
<sequence length="284" mass="31822">LGDYVDRGSHSVEVVCVLAALKLLWPGNVHLLRGNHELAHINKEYGFRDEIRSKWIDPSDAERIYRKFNEAFSFFPLAAVIAGKILCMHGGLSPLLDSLEDIRMFRRPIVQPKGLAQDLMWADPMHGVFGFKPNSLRACSVNFGEADVRARLRKLGMSKMIRAHQVVQHGWEAFADGAVITVFSACRYQDDLCNYGAVIDIKKNLGIGIIMIKPSDFDENMQNDPLTVDVNSVLGGKIKSPKKESSSPAKSKDSKKKDKNEKTLRSDRGKTAEDRDRDNVDPKL</sequence>
<dbReference type="GO" id="GO:0005634">
    <property type="term" value="C:nucleus"/>
    <property type="evidence" value="ECO:0007669"/>
    <property type="project" value="TreeGrafter"/>
</dbReference>
<evidence type="ECO:0000256" key="1">
    <source>
        <dbReference type="RuleBase" id="RU004273"/>
    </source>
</evidence>
<feature type="compositionally biased region" description="Basic and acidic residues" evidence="2">
    <location>
        <begin position="241"/>
        <end position="284"/>
    </location>
</feature>
<keyword evidence="1" id="KW-0378">Hydrolase</keyword>
<feature type="domain" description="Serine/threonine specific protein phosphatases" evidence="3">
    <location>
        <begin position="32"/>
        <end position="37"/>
    </location>
</feature>
<keyword evidence="5" id="KW-1185">Reference proteome</keyword>
<dbReference type="InterPro" id="IPR050341">
    <property type="entry name" value="PP1_catalytic_subunit"/>
</dbReference>
<feature type="region of interest" description="Disordered" evidence="2">
    <location>
        <begin position="233"/>
        <end position="284"/>
    </location>
</feature>
<comment type="caution">
    <text evidence="4">The sequence shown here is derived from an EMBL/GenBank/DDBJ whole genome shotgun (WGS) entry which is preliminary data.</text>
</comment>
<dbReference type="Gene3D" id="3.60.21.10">
    <property type="match status" value="1"/>
</dbReference>
<dbReference type="AlphaFoldDB" id="A0AAV5URY3"/>
<evidence type="ECO:0000313" key="5">
    <source>
        <dbReference type="Proteomes" id="UP001432322"/>
    </source>
</evidence>